<dbReference type="Gene3D" id="3.40.525.10">
    <property type="entry name" value="CRAL-TRIO lipid binding domain"/>
    <property type="match status" value="1"/>
</dbReference>
<dbReference type="InterPro" id="IPR051026">
    <property type="entry name" value="PI/PC_transfer"/>
</dbReference>
<accession>A0A2H3IXR6</accession>
<proteinExistence type="predicted"/>
<evidence type="ECO:0000259" key="2">
    <source>
        <dbReference type="PROSITE" id="PS50191"/>
    </source>
</evidence>
<dbReference type="AlphaFoldDB" id="A0A2H3IXR6"/>
<dbReference type="OrthoDB" id="1434354at2759"/>
<evidence type="ECO:0000313" key="3">
    <source>
        <dbReference type="EMBL" id="PCH34521.1"/>
    </source>
</evidence>
<dbReference type="CDD" id="cd00170">
    <property type="entry name" value="SEC14"/>
    <property type="match status" value="1"/>
</dbReference>
<sequence>MYKFFIINASHVYIYLIWSFVKLWLAKETLAKIDILGADYQAVLLKDIDRENLPAVLGGTFHGSCPDYNAGK</sequence>
<gene>
    <name evidence="3" type="ORF">WOLCODRAFT_155175</name>
</gene>
<feature type="transmembrane region" description="Helical" evidence="1">
    <location>
        <begin position="6"/>
        <end position="25"/>
    </location>
</feature>
<dbReference type="STRING" id="742152.A0A2H3IXR6"/>
<name>A0A2H3IXR6_WOLCO</name>
<protein>
    <recommendedName>
        <fullName evidence="2">CRAL-TRIO domain-containing protein</fullName>
    </recommendedName>
</protein>
<dbReference type="PANTHER" id="PTHR45657:SF1">
    <property type="entry name" value="CRAL-TRIO DOMAIN-CONTAINING PROTEIN YKL091C-RELATED"/>
    <property type="match status" value="1"/>
</dbReference>
<dbReference type="Pfam" id="PF00650">
    <property type="entry name" value="CRAL_TRIO"/>
    <property type="match status" value="1"/>
</dbReference>
<dbReference type="InterPro" id="IPR001251">
    <property type="entry name" value="CRAL-TRIO_dom"/>
</dbReference>
<dbReference type="EMBL" id="KB467832">
    <property type="protein sequence ID" value="PCH34521.1"/>
    <property type="molecule type" value="Genomic_DNA"/>
</dbReference>
<evidence type="ECO:0000313" key="4">
    <source>
        <dbReference type="Proteomes" id="UP000218811"/>
    </source>
</evidence>
<evidence type="ECO:0000256" key="1">
    <source>
        <dbReference type="SAM" id="Phobius"/>
    </source>
</evidence>
<dbReference type="InterPro" id="IPR036865">
    <property type="entry name" value="CRAL-TRIO_dom_sf"/>
</dbReference>
<organism evidence="3 4">
    <name type="scientific">Wolfiporia cocos (strain MD-104)</name>
    <name type="common">Brown rot fungus</name>
    <dbReference type="NCBI Taxonomy" id="742152"/>
    <lineage>
        <taxon>Eukaryota</taxon>
        <taxon>Fungi</taxon>
        <taxon>Dikarya</taxon>
        <taxon>Basidiomycota</taxon>
        <taxon>Agaricomycotina</taxon>
        <taxon>Agaricomycetes</taxon>
        <taxon>Polyporales</taxon>
        <taxon>Phaeolaceae</taxon>
        <taxon>Wolfiporia</taxon>
    </lineage>
</organism>
<keyword evidence="4" id="KW-1185">Reference proteome</keyword>
<dbReference type="Proteomes" id="UP000218811">
    <property type="component" value="Unassembled WGS sequence"/>
</dbReference>
<keyword evidence="1" id="KW-0812">Transmembrane</keyword>
<feature type="domain" description="CRAL-TRIO" evidence="2">
    <location>
        <begin position="1"/>
        <end position="60"/>
    </location>
</feature>
<dbReference type="PROSITE" id="PS50191">
    <property type="entry name" value="CRAL_TRIO"/>
    <property type="match status" value="1"/>
</dbReference>
<keyword evidence="1" id="KW-0472">Membrane</keyword>
<keyword evidence="1" id="KW-1133">Transmembrane helix</keyword>
<reference evidence="3 4" key="1">
    <citation type="journal article" date="2012" name="Science">
        <title>The Paleozoic origin of enzymatic lignin decomposition reconstructed from 31 fungal genomes.</title>
        <authorList>
            <person name="Floudas D."/>
            <person name="Binder M."/>
            <person name="Riley R."/>
            <person name="Barry K."/>
            <person name="Blanchette R.A."/>
            <person name="Henrissat B."/>
            <person name="Martinez A.T."/>
            <person name="Otillar R."/>
            <person name="Spatafora J.W."/>
            <person name="Yadav J.S."/>
            <person name="Aerts A."/>
            <person name="Benoit I."/>
            <person name="Boyd A."/>
            <person name="Carlson A."/>
            <person name="Copeland A."/>
            <person name="Coutinho P.M."/>
            <person name="de Vries R.P."/>
            <person name="Ferreira P."/>
            <person name="Findley K."/>
            <person name="Foster B."/>
            <person name="Gaskell J."/>
            <person name="Glotzer D."/>
            <person name="Gorecki P."/>
            <person name="Heitman J."/>
            <person name="Hesse C."/>
            <person name="Hori C."/>
            <person name="Igarashi K."/>
            <person name="Jurgens J.A."/>
            <person name="Kallen N."/>
            <person name="Kersten P."/>
            <person name="Kohler A."/>
            <person name="Kuees U."/>
            <person name="Kumar T.K.A."/>
            <person name="Kuo A."/>
            <person name="LaButti K."/>
            <person name="Larrondo L.F."/>
            <person name="Lindquist E."/>
            <person name="Ling A."/>
            <person name="Lombard V."/>
            <person name="Lucas S."/>
            <person name="Lundell T."/>
            <person name="Martin R."/>
            <person name="McLaughlin D.J."/>
            <person name="Morgenstern I."/>
            <person name="Morin E."/>
            <person name="Murat C."/>
            <person name="Nagy L.G."/>
            <person name="Nolan M."/>
            <person name="Ohm R.A."/>
            <person name="Patyshakuliyeva A."/>
            <person name="Rokas A."/>
            <person name="Ruiz-Duenas F.J."/>
            <person name="Sabat G."/>
            <person name="Salamov A."/>
            <person name="Samejima M."/>
            <person name="Schmutz J."/>
            <person name="Slot J.C."/>
            <person name="St John F."/>
            <person name="Stenlid J."/>
            <person name="Sun H."/>
            <person name="Sun S."/>
            <person name="Syed K."/>
            <person name="Tsang A."/>
            <person name="Wiebenga A."/>
            <person name="Young D."/>
            <person name="Pisabarro A."/>
            <person name="Eastwood D.C."/>
            <person name="Martin F."/>
            <person name="Cullen D."/>
            <person name="Grigoriev I.V."/>
            <person name="Hibbett D.S."/>
        </authorList>
    </citation>
    <scope>NUCLEOTIDE SEQUENCE [LARGE SCALE GENOMIC DNA]</scope>
    <source>
        <strain evidence="3 4">MD-104</strain>
    </source>
</reference>
<dbReference type="PANTHER" id="PTHR45657">
    <property type="entry name" value="CRAL-TRIO DOMAIN-CONTAINING PROTEIN YKL091C-RELATED"/>
    <property type="match status" value="1"/>
</dbReference>
<dbReference type="SUPFAM" id="SSF52087">
    <property type="entry name" value="CRAL/TRIO domain"/>
    <property type="match status" value="1"/>
</dbReference>